<dbReference type="PANTHER" id="PTHR35867">
    <property type="entry name" value="PROTEIN RSEC"/>
    <property type="match status" value="1"/>
</dbReference>
<evidence type="ECO:0000313" key="2">
    <source>
        <dbReference type="EMBL" id="MBD8503590.1"/>
    </source>
</evidence>
<name>A0ABR9BB53_9RHOO</name>
<sequence>MSATTAPQPMIARAGRIVAVADDRLTVRFERQSACSACRAAKACAGNTPESELVIARPAGRHYCTGDTVQVGVAEDVALRATLAAYLVPLGGFVLAMLAAAALGLPDAAVLAASLAGLGAGFMALRRIARNPGIQLQPALLEAGTSKLDQEIHP</sequence>
<dbReference type="Proteomes" id="UP000603602">
    <property type="component" value="Unassembled WGS sequence"/>
</dbReference>
<dbReference type="RefSeq" id="WP_187718416.1">
    <property type="nucleotide sequence ID" value="NZ_JACTAH010000002.1"/>
</dbReference>
<keyword evidence="1" id="KW-0812">Transmembrane</keyword>
<evidence type="ECO:0000256" key="1">
    <source>
        <dbReference type="SAM" id="Phobius"/>
    </source>
</evidence>
<keyword evidence="1" id="KW-0472">Membrane</keyword>
<dbReference type="InterPro" id="IPR026268">
    <property type="entry name" value="RseC"/>
</dbReference>
<proteinExistence type="predicted"/>
<gene>
    <name evidence="2" type="ORF">IFO67_11910</name>
</gene>
<reference evidence="3" key="1">
    <citation type="submission" date="2023-07" db="EMBL/GenBank/DDBJ databases">
        <title>Thauera sp. CAU 1555 isolated from sand of Yaerae Beach.</title>
        <authorList>
            <person name="Kim W."/>
        </authorList>
    </citation>
    <scope>NUCLEOTIDE SEQUENCE [LARGE SCALE GENOMIC DNA]</scope>
    <source>
        <strain evidence="3">CAU 1555</strain>
    </source>
</reference>
<keyword evidence="3" id="KW-1185">Reference proteome</keyword>
<protein>
    <submittedName>
        <fullName evidence="2">SoxR reducing system RseC family protein</fullName>
    </submittedName>
</protein>
<organism evidence="2 3">
    <name type="scientific">Thauera sedimentorum</name>
    <dbReference type="NCBI Taxonomy" id="2767595"/>
    <lineage>
        <taxon>Bacteria</taxon>
        <taxon>Pseudomonadati</taxon>
        <taxon>Pseudomonadota</taxon>
        <taxon>Betaproteobacteria</taxon>
        <taxon>Rhodocyclales</taxon>
        <taxon>Zoogloeaceae</taxon>
        <taxon>Thauera</taxon>
    </lineage>
</organism>
<keyword evidence="1" id="KW-1133">Transmembrane helix</keyword>
<evidence type="ECO:0000313" key="3">
    <source>
        <dbReference type="Proteomes" id="UP000603602"/>
    </source>
</evidence>
<dbReference type="PANTHER" id="PTHR35867:SF1">
    <property type="entry name" value="PROTEIN RSEC"/>
    <property type="match status" value="1"/>
</dbReference>
<feature type="transmembrane region" description="Helical" evidence="1">
    <location>
        <begin position="108"/>
        <end position="125"/>
    </location>
</feature>
<dbReference type="InterPro" id="IPR007359">
    <property type="entry name" value="SigmaE_reg_RseC_MucC"/>
</dbReference>
<dbReference type="EMBL" id="JACYTO010000002">
    <property type="protein sequence ID" value="MBD8503590.1"/>
    <property type="molecule type" value="Genomic_DNA"/>
</dbReference>
<comment type="caution">
    <text evidence="2">The sequence shown here is derived from an EMBL/GenBank/DDBJ whole genome shotgun (WGS) entry which is preliminary data.</text>
</comment>
<dbReference type="Pfam" id="PF04246">
    <property type="entry name" value="RseC_MucC"/>
    <property type="match status" value="1"/>
</dbReference>
<dbReference type="PIRSF" id="PIRSF004923">
    <property type="entry name" value="RseC"/>
    <property type="match status" value="1"/>
</dbReference>
<feature type="transmembrane region" description="Helical" evidence="1">
    <location>
        <begin position="83"/>
        <end position="102"/>
    </location>
</feature>
<accession>A0ABR9BB53</accession>